<sequence>MTFTNFAFSAPNSIHFGRGTCDLAANLAAGFGRSVLLVHGANPKRADWLLTQCADAGLKVETIGCAGEPDLPLLETALPRFKETPPDLIIALGGGSVMDFAKALAALIPCEGPPRAYLEGVGDGRTLDTAPLPVIALPTTAGTGSEVTRNAVITVPDRGIKVSLRDPRMIPRVAIVDASLMESAPRTVKLSAALDAVTQAIEPYLSTKANPMTDALCLAAIPVGLSALKPLIEENSAEAMDEMAWVSTCGGLALANGGLGAVHGFAGVIGGMTNAPHGEICGTLLPAVLASHRARADADSEIARRTGWVVSIISDIFGSAEQTDGLQALQDWSRAQGLRGLSAIGLSSESYGQTAELSAQASSMKANPFLLSIEELTDILTKAA</sequence>
<name>A0A916R176_9RHOB</name>
<dbReference type="GO" id="GO:0004022">
    <property type="term" value="F:alcohol dehydrogenase (NAD+) activity"/>
    <property type="evidence" value="ECO:0007669"/>
    <property type="project" value="UniProtKB-EC"/>
</dbReference>
<dbReference type="Pfam" id="PF25137">
    <property type="entry name" value="ADH_Fe_C"/>
    <property type="match status" value="1"/>
</dbReference>
<dbReference type="CDD" id="cd08183">
    <property type="entry name" value="Fe-ADH-like"/>
    <property type="match status" value="1"/>
</dbReference>
<comment type="cofactor">
    <cofactor evidence="1">
        <name>Fe cation</name>
        <dbReference type="ChEBI" id="CHEBI:24875"/>
    </cofactor>
</comment>
<dbReference type="Pfam" id="PF00465">
    <property type="entry name" value="Fe-ADH"/>
    <property type="match status" value="1"/>
</dbReference>
<evidence type="ECO:0000256" key="2">
    <source>
        <dbReference type="ARBA" id="ARBA00007358"/>
    </source>
</evidence>
<dbReference type="Gene3D" id="1.20.1090.10">
    <property type="entry name" value="Dehydroquinate synthase-like - alpha domain"/>
    <property type="match status" value="1"/>
</dbReference>
<comment type="similarity">
    <text evidence="2">Belongs to the iron-containing alcohol dehydrogenase family.</text>
</comment>
<reference evidence="7" key="1">
    <citation type="journal article" date="2014" name="Int. J. Syst. Evol. Microbiol.">
        <title>Complete genome sequence of Corynebacterium casei LMG S-19264T (=DSM 44701T), isolated from a smear-ripened cheese.</title>
        <authorList>
            <consortium name="US DOE Joint Genome Institute (JGI-PGF)"/>
            <person name="Walter F."/>
            <person name="Albersmeier A."/>
            <person name="Kalinowski J."/>
            <person name="Ruckert C."/>
        </authorList>
    </citation>
    <scope>NUCLEOTIDE SEQUENCE</scope>
    <source>
        <strain evidence="7">CGMCC 1.15880</strain>
    </source>
</reference>
<evidence type="ECO:0000259" key="5">
    <source>
        <dbReference type="Pfam" id="PF00465"/>
    </source>
</evidence>
<evidence type="ECO:0000256" key="1">
    <source>
        <dbReference type="ARBA" id="ARBA00001962"/>
    </source>
</evidence>
<evidence type="ECO:0000256" key="4">
    <source>
        <dbReference type="ARBA" id="ARBA00049243"/>
    </source>
</evidence>
<comment type="caution">
    <text evidence="7">The sequence shown here is derived from an EMBL/GenBank/DDBJ whole genome shotgun (WGS) entry which is preliminary data.</text>
</comment>
<dbReference type="AlphaFoldDB" id="A0A916R176"/>
<dbReference type="RefSeq" id="WP_188677110.1">
    <property type="nucleotide sequence ID" value="NZ_BMKA01000004.1"/>
</dbReference>
<dbReference type="Gene3D" id="3.40.50.1970">
    <property type="match status" value="1"/>
</dbReference>
<evidence type="ECO:0000259" key="6">
    <source>
        <dbReference type="Pfam" id="PF25137"/>
    </source>
</evidence>
<proteinExistence type="inferred from homology"/>
<dbReference type="FunFam" id="3.40.50.1970:FF:000003">
    <property type="entry name" value="Alcohol dehydrogenase, iron-containing"/>
    <property type="match status" value="1"/>
</dbReference>
<gene>
    <name evidence="7" type="ORF">GCM10011498_30060</name>
</gene>
<accession>A0A916R176</accession>
<evidence type="ECO:0000313" key="7">
    <source>
        <dbReference type="EMBL" id="GGA27055.1"/>
    </source>
</evidence>
<dbReference type="EMBL" id="BMKA01000004">
    <property type="protein sequence ID" value="GGA27055.1"/>
    <property type="molecule type" value="Genomic_DNA"/>
</dbReference>
<evidence type="ECO:0000313" key="8">
    <source>
        <dbReference type="Proteomes" id="UP000628017"/>
    </source>
</evidence>
<dbReference type="PANTHER" id="PTHR11496">
    <property type="entry name" value="ALCOHOL DEHYDROGENASE"/>
    <property type="match status" value="1"/>
</dbReference>
<keyword evidence="3" id="KW-0560">Oxidoreductase</keyword>
<evidence type="ECO:0000256" key="3">
    <source>
        <dbReference type="ARBA" id="ARBA00023002"/>
    </source>
</evidence>
<dbReference type="PANTHER" id="PTHR11496:SF102">
    <property type="entry name" value="ALCOHOL DEHYDROGENASE 4"/>
    <property type="match status" value="1"/>
</dbReference>
<organism evidence="7 8">
    <name type="scientific">Neptunicoccus cionae</name>
    <dbReference type="NCBI Taxonomy" id="2035344"/>
    <lineage>
        <taxon>Bacteria</taxon>
        <taxon>Pseudomonadati</taxon>
        <taxon>Pseudomonadota</taxon>
        <taxon>Alphaproteobacteria</taxon>
        <taxon>Rhodobacterales</taxon>
        <taxon>Paracoccaceae</taxon>
        <taxon>Neptunicoccus</taxon>
    </lineage>
</organism>
<comment type="catalytic activity">
    <reaction evidence="4">
        <text>a primary alcohol + NAD(+) = an aldehyde + NADH + H(+)</text>
        <dbReference type="Rhea" id="RHEA:10736"/>
        <dbReference type="ChEBI" id="CHEBI:15378"/>
        <dbReference type="ChEBI" id="CHEBI:15734"/>
        <dbReference type="ChEBI" id="CHEBI:17478"/>
        <dbReference type="ChEBI" id="CHEBI:57540"/>
        <dbReference type="ChEBI" id="CHEBI:57945"/>
        <dbReference type="EC" id="1.1.1.1"/>
    </reaction>
</comment>
<dbReference type="GO" id="GO:0046872">
    <property type="term" value="F:metal ion binding"/>
    <property type="evidence" value="ECO:0007669"/>
    <property type="project" value="InterPro"/>
</dbReference>
<dbReference type="SUPFAM" id="SSF56796">
    <property type="entry name" value="Dehydroquinate synthase-like"/>
    <property type="match status" value="1"/>
</dbReference>
<feature type="domain" description="Alcohol dehydrogenase iron-type/glycerol dehydrogenase GldA" evidence="5">
    <location>
        <begin position="11"/>
        <end position="177"/>
    </location>
</feature>
<dbReference type="InterPro" id="IPR039697">
    <property type="entry name" value="Alcohol_dehydrogenase_Fe"/>
</dbReference>
<reference evidence="7" key="2">
    <citation type="submission" date="2020-09" db="EMBL/GenBank/DDBJ databases">
        <authorList>
            <person name="Sun Q."/>
            <person name="Zhou Y."/>
        </authorList>
    </citation>
    <scope>NUCLEOTIDE SEQUENCE</scope>
    <source>
        <strain evidence="7">CGMCC 1.15880</strain>
    </source>
</reference>
<keyword evidence="8" id="KW-1185">Reference proteome</keyword>
<feature type="domain" description="Fe-containing alcohol dehydrogenase-like C-terminal" evidence="6">
    <location>
        <begin position="192"/>
        <end position="383"/>
    </location>
</feature>
<dbReference type="Proteomes" id="UP000628017">
    <property type="component" value="Unassembled WGS sequence"/>
</dbReference>
<dbReference type="InterPro" id="IPR001670">
    <property type="entry name" value="ADH_Fe/GldA"/>
</dbReference>
<protein>
    <submittedName>
        <fullName evidence="7">Alcohol dehydrogenase</fullName>
    </submittedName>
</protein>
<dbReference type="InterPro" id="IPR056798">
    <property type="entry name" value="ADH_Fe_C"/>
</dbReference>